<sequence>MDQYLTTYKKDYPWPATRYKHRIALLREYDSCKCHDRPREVKPLVRCGDDYDWSRTGPMGRLLDPKLHPAKTGPHPETEATRFDQPATYMRKLEEKYPNLYGILQSTPIDEMIKRVDEDRLKTTYQLDYSEKATALMDKPFTEPCVTKREEEVKDIDCRPSAKVKLLKIISQVDKDRTDKKKASKAEDELQETRILPWRSEYQDTVSKLGHSIMKYKIHHSSSSTARQLLCKN</sequence>
<dbReference type="EMBL" id="KQ435794">
    <property type="protein sequence ID" value="KOX73858.1"/>
    <property type="molecule type" value="Genomic_DNA"/>
</dbReference>
<reference evidence="1 2" key="1">
    <citation type="submission" date="2015-07" db="EMBL/GenBank/DDBJ databases">
        <title>The genome of Melipona quadrifasciata.</title>
        <authorList>
            <person name="Pan H."/>
            <person name="Kapheim K."/>
        </authorList>
    </citation>
    <scope>NUCLEOTIDE SEQUENCE [LARGE SCALE GENOMIC DNA]</scope>
    <source>
        <strain evidence="1">0111107301</strain>
        <tissue evidence="1">Whole body</tissue>
    </source>
</reference>
<evidence type="ECO:0000313" key="1">
    <source>
        <dbReference type="EMBL" id="KOX73858.1"/>
    </source>
</evidence>
<accession>A0A0N0U5D1</accession>
<evidence type="ECO:0000313" key="2">
    <source>
        <dbReference type="Proteomes" id="UP000053105"/>
    </source>
</evidence>
<dbReference type="Proteomes" id="UP000053105">
    <property type="component" value="Unassembled WGS sequence"/>
</dbReference>
<organism evidence="1 2">
    <name type="scientific">Melipona quadrifasciata</name>
    <dbReference type="NCBI Taxonomy" id="166423"/>
    <lineage>
        <taxon>Eukaryota</taxon>
        <taxon>Metazoa</taxon>
        <taxon>Ecdysozoa</taxon>
        <taxon>Arthropoda</taxon>
        <taxon>Hexapoda</taxon>
        <taxon>Insecta</taxon>
        <taxon>Pterygota</taxon>
        <taxon>Neoptera</taxon>
        <taxon>Endopterygota</taxon>
        <taxon>Hymenoptera</taxon>
        <taxon>Apocrita</taxon>
        <taxon>Aculeata</taxon>
        <taxon>Apoidea</taxon>
        <taxon>Anthophila</taxon>
        <taxon>Apidae</taxon>
        <taxon>Melipona</taxon>
    </lineage>
</organism>
<keyword evidence="2" id="KW-1185">Reference proteome</keyword>
<proteinExistence type="predicted"/>
<gene>
    <name evidence="1" type="ORF">WN51_13936</name>
</gene>
<dbReference type="OrthoDB" id="686784at2759"/>
<dbReference type="AlphaFoldDB" id="A0A0N0U5D1"/>
<name>A0A0N0U5D1_9HYME</name>
<protein>
    <submittedName>
        <fullName evidence="1">Uncharacterized protein</fullName>
    </submittedName>
</protein>